<evidence type="ECO:0000313" key="2">
    <source>
        <dbReference type="WBParaSite" id="ES5_v2.g22706.t1"/>
    </source>
</evidence>
<proteinExistence type="predicted"/>
<dbReference type="Proteomes" id="UP000887579">
    <property type="component" value="Unplaced"/>
</dbReference>
<evidence type="ECO:0000313" key="1">
    <source>
        <dbReference type="Proteomes" id="UP000887579"/>
    </source>
</evidence>
<accession>A0AC34FZ94</accession>
<sequence length="297" mass="33569">MMIKFIFCYIFLSVIKASFFACCSCPQPFRSAGCGASNGYSQPQQPSAYQQSPYVSRPIVVNSPVEVPTVIEKHIPLIVPYHGSYDPFSPVQVEEVYVPVIYRPRPRPSYYQTVEHPNESKLSSNHQKSKPKPKPKSEDACYVNDSGFKCCNTDLENTMHGAYTALKRSPTFNECNIGLMTKVVQKAAQKRFRQSFEVVVSLKSFGSNSAYDGNFTCRFERDGKHFMSYASPAQYDSENAKSESALSNTDLTHDEDDIPPTDEEKVEKIENLNEGLKDIKPKESEISKYILKTKFIK</sequence>
<reference evidence="2" key="1">
    <citation type="submission" date="2022-11" db="UniProtKB">
        <authorList>
            <consortium name="WormBaseParasite"/>
        </authorList>
    </citation>
    <scope>IDENTIFICATION</scope>
</reference>
<protein>
    <submittedName>
        <fullName evidence="2">Ground-like domain-containing protein</fullName>
    </submittedName>
</protein>
<dbReference type="WBParaSite" id="ES5_v2.g22706.t1">
    <property type="protein sequence ID" value="ES5_v2.g22706.t1"/>
    <property type="gene ID" value="ES5_v2.g22706"/>
</dbReference>
<organism evidence="1 2">
    <name type="scientific">Panagrolaimus sp. ES5</name>
    <dbReference type="NCBI Taxonomy" id="591445"/>
    <lineage>
        <taxon>Eukaryota</taxon>
        <taxon>Metazoa</taxon>
        <taxon>Ecdysozoa</taxon>
        <taxon>Nematoda</taxon>
        <taxon>Chromadorea</taxon>
        <taxon>Rhabditida</taxon>
        <taxon>Tylenchina</taxon>
        <taxon>Panagrolaimomorpha</taxon>
        <taxon>Panagrolaimoidea</taxon>
        <taxon>Panagrolaimidae</taxon>
        <taxon>Panagrolaimus</taxon>
    </lineage>
</organism>
<name>A0AC34FZ94_9BILA</name>